<dbReference type="EMBL" id="JASJOT010000001">
    <property type="protein sequence ID" value="MDJ1491743.1"/>
    <property type="molecule type" value="Genomic_DNA"/>
</dbReference>
<keyword evidence="1" id="KW-0378">Hydrolase</keyword>
<reference evidence="1 3" key="1">
    <citation type="submission" date="2023-05" db="EMBL/GenBank/DDBJ databases">
        <authorList>
            <person name="Zhang X."/>
        </authorList>
    </citation>
    <scope>NUCLEOTIDE SEQUENCE</scope>
    <source>
        <strain evidence="2 3">DM2B3-1</strain>
        <strain evidence="1">YF14B1</strain>
    </source>
</reference>
<evidence type="ECO:0000313" key="1">
    <source>
        <dbReference type="EMBL" id="MDJ1482193.1"/>
    </source>
</evidence>
<evidence type="ECO:0000313" key="3">
    <source>
        <dbReference type="Proteomes" id="UP001228581"/>
    </source>
</evidence>
<accession>A0AAE3U9E9</accession>
<keyword evidence="3" id="KW-1185">Reference proteome</keyword>
<dbReference type="Proteomes" id="UP001228581">
    <property type="component" value="Unassembled WGS sequence"/>
</dbReference>
<dbReference type="InterPro" id="IPR008969">
    <property type="entry name" value="CarboxyPept-like_regulatory"/>
</dbReference>
<name>A0AAE3U9E9_9BACT</name>
<gene>
    <name evidence="1" type="ORF">QNI16_16940</name>
    <name evidence="2" type="ORF">QNI19_02295</name>
</gene>
<dbReference type="SUPFAM" id="SSF49464">
    <property type="entry name" value="Carboxypeptidase regulatory domain-like"/>
    <property type="match status" value="1"/>
</dbReference>
<dbReference type="AlphaFoldDB" id="A0AAE3U9E9"/>
<protein>
    <submittedName>
        <fullName evidence="1">Carboxypeptidase-like regulatory domain-containing protein</fullName>
    </submittedName>
</protein>
<comment type="caution">
    <text evidence="1">The sequence shown here is derived from an EMBL/GenBank/DDBJ whole genome shotgun (WGS) entry which is preliminary data.</text>
</comment>
<sequence length="217" mass="24427">MKPFFKLFTWSIIVLASFLIGKVNVQGQGKVHIVQFSGLVLSGDDGQPVVGATLYIPKAGRGGVTNEYGAFSMPTLVGDSIVITAIGFKKRFYKIPNTTDEGHSVVIELKTDTTTLPIVEVYPYPTEELFKKAILALDLPDEDQQKQLAKNFDPVALAKMTQTLGASSEMNYRYITQQQLNYTTNRYFSPTWTFLDPFRWAQFIKSLKKNKNNNKKK</sequence>
<keyword evidence="1" id="KW-0121">Carboxypeptidase</keyword>
<dbReference type="GO" id="GO:0004180">
    <property type="term" value="F:carboxypeptidase activity"/>
    <property type="evidence" value="ECO:0007669"/>
    <property type="project" value="UniProtKB-KW"/>
</dbReference>
<organism evidence="1 4">
    <name type="scientific">Xanthocytophaga flava</name>
    <dbReference type="NCBI Taxonomy" id="3048013"/>
    <lineage>
        <taxon>Bacteria</taxon>
        <taxon>Pseudomonadati</taxon>
        <taxon>Bacteroidota</taxon>
        <taxon>Cytophagia</taxon>
        <taxon>Cytophagales</taxon>
        <taxon>Rhodocytophagaceae</taxon>
        <taxon>Xanthocytophaga</taxon>
    </lineage>
</organism>
<proteinExistence type="predicted"/>
<evidence type="ECO:0000313" key="4">
    <source>
        <dbReference type="Proteomes" id="UP001241110"/>
    </source>
</evidence>
<dbReference type="Proteomes" id="UP001241110">
    <property type="component" value="Unassembled WGS sequence"/>
</dbReference>
<dbReference type="EMBL" id="JASJOS010000007">
    <property type="protein sequence ID" value="MDJ1482193.1"/>
    <property type="molecule type" value="Genomic_DNA"/>
</dbReference>
<dbReference type="Pfam" id="PF13715">
    <property type="entry name" value="CarbopepD_reg_2"/>
    <property type="match status" value="1"/>
</dbReference>
<dbReference type="RefSeq" id="WP_313980994.1">
    <property type="nucleotide sequence ID" value="NZ_JASJOR010000023.1"/>
</dbReference>
<evidence type="ECO:0000313" key="2">
    <source>
        <dbReference type="EMBL" id="MDJ1491743.1"/>
    </source>
</evidence>
<keyword evidence="1" id="KW-0645">Protease</keyword>